<protein>
    <submittedName>
        <fullName evidence="1">Uncharacterized protein</fullName>
    </submittedName>
</protein>
<proteinExistence type="predicted"/>
<accession>A0A0T9TU16</accession>
<sequence>MLERIFPLALFFLMHSLPYSAIEPDISAANRLSVVGVLHTERAFFVGVTTLIAREIP</sequence>
<reference evidence="2" key="1">
    <citation type="submission" date="2015-03" db="EMBL/GenBank/DDBJ databases">
        <authorList>
            <consortium name="Pathogen Informatics"/>
        </authorList>
    </citation>
    <scope>NUCLEOTIDE SEQUENCE [LARGE SCALE GENOMIC DNA]</scope>
    <source>
        <strain evidence="2">IP27925</strain>
    </source>
</reference>
<evidence type="ECO:0000313" key="1">
    <source>
        <dbReference type="EMBL" id="CNL02093.1"/>
    </source>
</evidence>
<dbReference type="Proteomes" id="UP000040088">
    <property type="component" value="Unassembled WGS sequence"/>
</dbReference>
<dbReference type="EMBL" id="CQEM01000006">
    <property type="protein sequence ID" value="CNL02093.1"/>
    <property type="molecule type" value="Genomic_DNA"/>
</dbReference>
<evidence type="ECO:0000313" key="2">
    <source>
        <dbReference type="Proteomes" id="UP000040088"/>
    </source>
</evidence>
<gene>
    <name evidence="1" type="ORF">ERS008460_01616</name>
</gene>
<name>A0A0T9TU16_YERAE</name>
<organism evidence="1 2">
    <name type="scientific">Yersinia aleksiciae</name>
    <dbReference type="NCBI Taxonomy" id="263819"/>
    <lineage>
        <taxon>Bacteria</taxon>
        <taxon>Pseudomonadati</taxon>
        <taxon>Pseudomonadota</taxon>
        <taxon>Gammaproteobacteria</taxon>
        <taxon>Enterobacterales</taxon>
        <taxon>Yersiniaceae</taxon>
        <taxon>Yersinia</taxon>
    </lineage>
</organism>
<dbReference type="AlphaFoldDB" id="A0A0T9TU16"/>